<accession>A0A348ANN9</accession>
<dbReference type="Gene3D" id="3.40.50.11900">
    <property type="match status" value="1"/>
</dbReference>
<keyword evidence="2" id="KW-1185">Reference proteome</keyword>
<protein>
    <recommendedName>
        <fullName evidence="3">DUF2229 domain-containing protein</fullName>
    </recommendedName>
</protein>
<name>A0A348ANN9_9FIRM</name>
<dbReference type="PANTHER" id="PTHR32329:SF2">
    <property type="entry name" value="BIFUNCTIONAL PROTEIN [INCLUDES 2-HYDROXYACYL-COA DEHYDRATASE (N-TER) AND ITS ACTIVATOR DOMAIN (C_TERM)"/>
    <property type="match status" value="1"/>
</dbReference>
<sequence>MTLTFPHMGTMSVVLNTLLTGLDLATLPPPAITKKTMELGSQYAPETACLPLKITLGNFIEALEQGADTIITCGGVGPCRLGYYAEVQKGILEQLGYRFEMVAVEPSLFHVLQVLHRFVPGKSWRKIYYAFKLAGAKMDIIDRLQNKLNRIRAREKTPGTAAALLLQGVSALAAADSIQEVIRLGEDYDCKLDEVPLAEHKDVIKVGLVGEIYVMQEPIANQDLEAKLGRLGAEVHKNVYLTDYVHTHLLKTRKYREAFNKIIGLATPFLGHYVGGHAIKSIGCTVEMGQQGFDGIVHVFPFTCMPEIIAKNILPQVSAHCSIPVLSLAFDEQSGEAGLVTRLEAFTDLIRRQRSRKH</sequence>
<organism evidence="1 2">
    <name type="scientific">Methylomusa anaerophila</name>
    <dbReference type="NCBI Taxonomy" id="1930071"/>
    <lineage>
        <taxon>Bacteria</taxon>
        <taxon>Bacillati</taxon>
        <taxon>Bacillota</taxon>
        <taxon>Negativicutes</taxon>
        <taxon>Selenomonadales</taxon>
        <taxon>Sporomusaceae</taxon>
        <taxon>Methylomusa</taxon>
    </lineage>
</organism>
<gene>
    <name evidence="1" type="ORF">MAMMFC1_03382</name>
</gene>
<evidence type="ECO:0000313" key="1">
    <source>
        <dbReference type="EMBL" id="BBB92687.1"/>
    </source>
</evidence>
<dbReference type="PANTHER" id="PTHR32329">
    <property type="entry name" value="BIFUNCTIONAL PROTEIN [INCLUDES 2-HYDROXYACYL-COA DEHYDRATASE (N-TER) AND ITS ACTIVATOR DOMAIN (C_TERM)-RELATED"/>
    <property type="match status" value="1"/>
</dbReference>
<dbReference type="RefSeq" id="WP_126309623.1">
    <property type="nucleotide sequence ID" value="NZ_AP018449.1"/>
</dbReference>
<dbReference type="AlphaFoldDB" id="A0A348ANN9"/>
<dbReference type="OrthoDB" id="9780120at2"/>
<dbReference type="KEGG" id="mana:MAMMFC1_03382"/>
<proteinExistence type="predicted"/>
<reference evidence="1 2" key="1">
    <citation type="journal article" date="2018" name="Int. J. Syst. Evol. Microbiol.">
        <title>Methylomusa anaerophila gen. nov., sp. nov., an anaerobic methanol-utilizing bacterium isolated from a microbial fuel cell.</title>
        <authorList>
            <person name="Amano N."/>
            <person name="Yamamuro A."/>
            <person name="Miyahara M."/>
            <person name="Kouzuma A."/>
            <person name="Abe T."/>
            <person name="Watanabe K."/>
        </authorList>
    </citation>
    <scope>NUCLEOTIDE SEQUENCE [LARGE SCALE GENOMIC DNA]</scope>
    <source>
        <strain evidence="1 2">MMFC1</strain>
    </source>
</reference>
<dbReference type="Proteomes" id="UP000276437">
    <property type="component" value="Chromosome"/>
</dbReference>
<dbReference type="InterPro" id="IPR051805">
    <property type="entry name" value="Dehydratase_Activator_Redct"/>
</dbReference>
<dbReference type="EMBL" id="AP018449">
    <property type="protein sequence ID" value="BBB92687.1"/>
    <property type="molecule type" value="Genomic_DNA"/>
</dbReference>
<evidence type="ECO:0000313" key="2">
    <source>
        <dbReference type="Proteomes" id="UP000276437"/>
    </source>
</evidence>
<evidence type="ECO:0008006" key="3">
    <source>
        <dbReference type="Google" id="ProtNLM"/>
    </source>
</evidence>